<keyword evidence="1" id="KW-0812">Transmembrane</keyword>
<dbReference type="PANTHER" id="PTHR31323">
    <property type="entry name" value="MECHANOSENSITIVE ION CHANNEL PROTEIN MSY2"/>
    <property type="match status" value="1"/>
</dbReference>
<reference evidence="3 4" key="1">
    <citation type="journal article" date="2018" name="IMA Fungus">
        <title>IMA Genome-F 9: Draft genome sequence of Annulohypoxylon stygium, Aspergillus mulundensis, Berkeleyomyces basicola (syn. Thielaviopsis basicola), Ceratocystis smalleyi, two Cercospora beticola strains, Coleophoma cylindrospora, Fusarium fracticaudum, Phialophora cf. hyalina, and Morchella septimelata.</title>
        <authorList>
            <person name="Wingfield B.D."/>
            <person name="Bills G.F."/>
            <person name="Dong Y."/>
            <person name="Huang W."/>
            <person name="Nel W.J."/>
            <person name="Swalarsk-Parry B.S."/>
            <person name="Vaghefi N."/>
            <person name="Wilken P.M."/>
            <person name="An Z."/>
            <person name="de Beer Z.W."/>
            <person name="De Vos L."/>
            <person name="Chen L."/>
            <person name="Duong T.A."/>
            <person name="Gao Y."/>
            <person name="Hammerbacher A."/>
            <person name="Kikkert J.R."/>
            <person name="Li Y."/>
            <person name="Li H."/>
            <person name="Li K."/>
            <person name="Li Q."/>
            <person name="Liu X."/>
            <person name="Ma X."/>
            <person name="Naidoo K."/>
            <person name="Pethybridge S.J."/>
            <person name="Sun J."/>
            <person name="Steenkamp E.T."/>
            <person name="van der Nest M.A."/>
            <person name="van Wyk S."/>
            <person name="Wingfield M.J."/>
            <person name="Xiong C."/>
            <person name="Yue Q."/>
            <person name="Zhang X."/>
        </authorList>
    </citation>
    <scope>NUCLEOTIDE SEQUENCE [LARGE SCALE GENOMIC DNA]</scope>
    <source>
        <strain evidence="3 4">BP 5553</strain>
    </source>
</reference>
<feature type="transmembrane region" description="Helical" evidence="1">
    <location>
        <begin position="139"/>
        <end position="160"/>
    </location>
</feature>
<feature type="transmembrane region" description="Helical" evidence="1">
    <location>
        <begin position="107"/>
        <end position="127"/>
    </location>
</feature>
<feature type="transmembrane region" description="Helical" evidence="1">
    <location>
        <begin position="54"/>
        <end position="74"/>
    </location>
</feature>
<dbReference type="GeneID" id="43598547"/>
<organism evidence="3 4">
    <name type="scientific">Venustampulla echinocandica</name>
    <dbReference type="NCBI Taxonomy" id="2656787"/>
    <lineage>
        <taxon>Eukaryota</taxon>
        <taxon>Fungi</taxon>
        <taxon>Dikarya</taxon>
        <taxon>Ascomycota</taxon>
        <taxon>Pezizomycotina</taxon>
        <taxon>Leotiomycetes</taxon>
        <taxon>Helotiales</taxon>
        <taxon>Pleuroascaceae</taxon>
        <taxon>Venustampulla</taxon>
    </lineage>
</organism>
<evidence type="ECO:0000256" key="1">
    <source>
        <dbReference type="SAM" id="Phobius"/>
    </source>
</evidence>
<evidence type="ECO:0000259" key="2">
    <source>
        <dbReference type="Pfam" id="PF25886"/>
    </source>
</evidence>
<gene>
    <name evidence="3" type="ORF">BP5553_05698</name>
</gene>
<evidence type="ECO:0000313" key="3">
    <source>
        <dbReference type="EMBL" id="RDL36346.1"/>
    </source>
</evidence>
<keyword evidence="1" id="KW-0472">Membrane</keyword>
<feature type="transmembrane region" description="Helical" evidence="1">
    <location>
        <begin position="80"/>
        <end position="100"/>
    </location>
</feature>
<dbReference type="PANTHER" id="PTHR31323:SF14">
    <property type="entry name" value="MECHANOSENSITIVE ION CHANNEL PROTEIN MSY2"/>
    <property type="match status" value="1"/>
</dbReference>
<dbReference type="RefSeq" id="XP_031869002.1">
    <property type="nucleotide sequence ID" value="XM_032014321.1"/>
</dbReference>
<protein>
    <recommendedName>
        <fullName evidence="2">Mechanosensitive ion channel protein Msy1/2-like transmembrane domain-containing protein</fullName>
    </recommendedName>
</protein>
<dbReference type="AlphaFoldDB" id="A0A370TLE1"/>
<dbReference type="InterPro" id="IPR058650">
    <property type="entry name" value="Msy1/2-like"/>
</dbReference>
<dbReference type="GO" id="GO:0005262">
    <property type="term" value="F:calcium channel activity"/>
    <property type="evidence" value="ECO:0007669"/>
    <property type="project" value="TreeGrafter"/>
</dbReference>
<dbReference type="Pfam" id="PF25886">
    <property type="entry name" value="Msy1"/>
    <property type="match status" value="1"/>
</dbReference>
<dbReference type="OrthoDB" id="544685at2759"/>
<dbReference type="GO" id="GO:0006874">
    <property type="term" value="P:intracellular calcium ion homeostasis"/>
    <property type="evidence" value="ECO:0007669"/>
    <property type="project" value="TreeGrafter"/>
</dbReference>
<name>A0A370TLE1_9HELO</name>
<sequence>MMRMRASLTTALVADGRRRQIQEIEVTLIAKKVSVNGLGRFYDKVVNSSIITRYLVYVLPVALLLAAPIVIFAIYNPHAIFANTGVRVTLFWLWIEIVWLSIWVSKLVAKAVPWVFMFLCGVVSSGTRKYALILKSVEIPLSLVGWAMTCLVAFTAIARIERRHT</sequence>
<proteinExistence type="predicted"/>
<keyword evidence="4" id="KW-1185">Reference proteome</keyword>
<keyword evidence="1" id="KW-1133">Transmembrane helix</keyword>
<feature type="domain" description="Mechanosensitive ion channel protein Msy1/2-like transmembrane" evidence="2">
    <location>
        <begin position="38"/>
        <end position="161"/>
    </location>
</feature>
<accession>A0A370TLE1</accession>
<dbReference type="Proteomes" id="UP000254866">
    <property type="component" value="Unassembled WGS sequence"/>
</dbReference>
<dbReference type="EMBL" id="NPIC01000004">
    <property type="protein sequence ID" value="RDL36346.1"/>
    <property type="molecule type" value="Genomic_DNA"/>
</dbReference>
<evidence type="ECO:0000313" key="4">
    <source>
        <dbReference type="Proteomes" id="UP000254866"/>
    </source>
</evidence>
<comment type="caution">
    <text evidence="3">The sequence shown here is derived from an EMBL/GenBank/DDBJ whole genome shotgun (WGS) entry which is preliminary data.</text>
</comment>